<dbReference type="EMBL" id="KC977571">
    <property type="protein sequence ID" value="AGO84396.1"/>
    <property type="molecule type" value="Genomic_DNA"/>
</dbReference>
<organism evidence="2 3">
    <name type="scientific">Pandoravirus salinus</name>
    <dbReference type="NCBI Taxonomy" id="1349410"/>
    <lineage>
        <taxon>Viruses</taxon>
        <taxon>Pandoravirus</taxon>
    </lineage>
</organism>
<keyword evidence="3" id="KW-1185">Reference proteome</keyword>
<gene>
    <name evidence="2" type="ORF">psal_cds_552</name>
</gene>
<evidence type="ECO:0000313" key="2">
    <source>
        <dbReference type="EMBL" id="AGO84396.1"/>
    </source>
</evidence>
<feature type="region of interest" description="Disordered" evidence="1">
    <location>
        <begin position="269"/>
        <end position="290"/>
    </location>
</feature>
<dbReference type="Proteomes" id="UP000204584">
    <property type="component" value="Segment"/>
</dbReference>
<name>S4VY57_9VIRU</name>
<reference evidence="2 3" key="1">
    <citation type="journal article" date="2013" name="Science">
        <title>Pandoraviruses: amoeba viruses with genomes up to 2.5 Mb reaching that of parasitic eukaryotes.</title>
        <authorList>
            <person name="Philippe N."/>
            <person name="Legendre M."/>
            <person name="Doutre G."/>
            <person name="Coute Y."/>
            <person name="Poirot O."/>
            <person name="Lescot M."/>
            <person name="Arslan D."/>
            <person name="Seltzer V."/>
            <person name="Bertaux L."/>
            <person name="Bruley C."/>
            <person name="Garin J."/>
            <person name="Claverie J.M."/>
            <person name="Abergel C."/>
        </authorList>
    </citation>
    <scope>NUCLEOTIDE SEQUENCE [LARGE SCALE GENOMIC DNA]</scope>
</reference>
<evidence type="ECO:0000256" key="1">
    <source>
        <dbReference type="SAM" id="MobiDB-lite"/>
    </source>
</evidence>
<dbReference type="GeneID" id="16606183"/>
<dbReference type="RefSeq" id="YP_008437467.1">
    <property type="nucleotide sequence ID" value="NC_022098.1"/>
</dbReference>
<evidence type="ECO:0000313" key="3">
    <source>
        <dbReference type="Proteomes" id="UP000204584"/>
    </source>
</evidence>
<accession>S4VY57</accession>
<dbReference type="KEGG" id="vg:16606183"/>
<proteinExistence type="predicted"/>
<protein>
    <submittedName>
        <fullName evidence="2">Uncharacterized protein</fullName>
    </submittedName>
</protein>
<sequence length="382" mass="41909">MDTLPAELMCAMLHQLDHGWWPLAAQTCRWWRACARAAAAMILIPTSTIATVGTHTLSVAVHGGHINVIEWMEQMSGRSYERARDMARWMASAPPCRSWADVVAAAARGDRDDVLVWAAEHFCATITGSRSPPVATRPVDVVMLAAIARGRWPVIQQLCTSGPLARRNRAKGTLWRCLCFSRGTGYPRIAACLISSGNRDLVEIFCTAGCPINRLALLLAALCISDAFSRLRERYMSRRRLVEPFVGEATWLADQRLIGAQMTDAPTNLDTGDTHDAFRPKRPSLRPPRPDDFVPGGALEHYLSTDAEATFGQALASLLWPLCTDSDYTEDHLDAWIKSALVEFEAWSAARRASARRRTSLWSGNFGGGGGGGFDGDETNIP</sequence>